<comment type="caution">
    <text evidence="1">The sequence shown here is derived from an EMBL/GenBank/DDBJ whole genome shotgun (WGS) entry which is preliminary data.</text>
</comment>
<name>A0AA39MGX1_9AGAR</name>
<evidence type="ECO:0008006" key="3">
    <source>
        <dbReference type="Google" id="ProtNLM"/>
    </source>
</evidence>
<dbReference type="AlphaFoldDB" id="A0AA39MGX1"/>
<dbReference type="EMBL" id="JAUEPT010000085">
    <property type="protein sequence ID" value="KAK0433070.1"/>
    <property type="molecule type" value="Genomic_DNA"/>
</dbReference>
<sequence>MDAEWPCAQSLKDTNLDLIRIELLNKGLEERGPREDLHVDEWKLDVPTIGGLYRWSKVQCYLSGLGQPLSVEQGYFDSDRCWFNRAWTLQEIGQAGYEICGVTPDGPLNVKADRHGKYDPEVLMTFHEKLRDLQCLAFQPFDTLEEMQHRVSTKPVDRIVGMVILLWPCMIPAYYESQSLEGAWTALVNTADEFVTRAALFFWYPEPGNTGAKWRPSWDQVMTTPLPRDYKLDVQSVRVERDAEANVDQCEEMCCIENGFVWGLAEGGALGTDRHGELLVEDTVRDTAWIPHYCNAPVPYTRRHVHIDQK</sequence>
<accession>A0AA39MGX1</accession>
<gene>
    <name evidence="1" type="ORF">EV421DRAFT_1910362</name>
</gene>
<reference evidence="1" key="1">
    <citation type="submission" date="2023-06" db="EMBL/GenBank/DDBJ databases">
        <authorList>
            <consortium name="Lawrence Berkeley National Laboratory"/>
            <person name="Ahrendt S."/>
            <person name="Sahu N."/>
            <person name="Indic B."/>
            <person name="Wong-Bajracharya J."/>
            <person name="Merenyi Z."/>
            <person name="Ke H.-M."/>
            <person name="Monk M."/>
            <person name="Kocsube S."/>
            <person name="Drula E."/>
            <person name="Lipzen A."/>
            <person name="Balint B."/>
            <person name="Henrissat B."/>
            <person name="Andreopoulos B."/>
            <person name="Martin F.M."/>
            <person name="Harder C.B."/>
            <person name="Rigling D."/>
            <person name="Ford K.L."/>
            <person name="Foster G.D."/>
            <person name="Pangilinan J."/>
            <person name="Papanicolaou A."/>
            <person name="Barry K."/>
            <person name="LaButti K."/>
            <person name="Viragh M."/>
            <person name="Koriabine M."/>
            <person name="Yan M."/>
            <person name="Riley R."/>
            <person name="Champramary S."/>
            <person name="Plett K.L."/>
            <person name="Tsai I.J."/>
            <person name="Slot J."/>
            <person name="Sipos G."/>
            <person name="Plett J."/>
            <person name="Nagy L.G."/>
            <person name="Grigoriev I.V."/>
        </authorList>
    </citation>
    <scope>NUCLEOTIDE SEQUENCE</scope>
    <source>
        <strain evidence="1">FPL87.14</strain>
    </source>
</reference>
<evidence type="ECO:0000313" key="1">
    <source>
        <dbReference type="EMBL" id="KAK0433070.1"/>
    </source>
</evidence>
<dbReference type="Proteomes" id="UP001175226">
    <property type="component" value="Unassembled WGS sequence"/>
</dbReference>
<proteinExistence type="predicted"/>
<organism evidence="1 2">
    <name type="scientific">Armillaria borealis</name>
    <dbReference type="NCBI Taxonomy" id="47425"/>
    <lineage>
        <taxon>Eukaryota</taxon>
        <taxon>Fungi</taxon>
        <taxon>Dikarya</taxon>
        <taxon>Basidiomycota</taxon>
        <taxon>Agaricomycotina</taxon>
        <taxon>Agaricomycetes</taxon>
        <taxon>Agaricomycetidae</taxon>
        <taxon>Agaricales</taxon>
        <taxon>Marasmiineae</taxon>
        <taxon>Physalacriaceae</taxon>
        <taxon>Armillaria</taxon>
    </lineage>
</organism>
<protein>
    <recommendedName>
        <fullName evidence="3">Heterokaryon incompatibility domain-containing protein</fullName>
    </recommendedName>
</protein>
<evidence type="ECO:0000313" key="2">
    <source>
        <dbReference type="Proteomes" id="UP001175226"/>
    </source>
</evidence>
<keyword evidence="2" id="KW-1185">Reference proteome</keyword>